<evidence type="ECO:0000256" key="1">
    <source>
        <dbReference type="SAM" id="SignalP"/>
    </source>
</evidence>
<keyword evidence="3" id="KW-0456">Lyase</keyword>
<evidence type="ECO:0000313" key="3">
    <source>
        <dbReference type="EMBL" id="SCY58701.1"/>
    </source>
</evidence>
<sequence>MNIAITNGLLLMPPAFRAGLAAWSRSTGAPGTPTWAQAQNAALVPADQDFGACLEIVKQQTTTSIRFMGETPMIPGVYLRVSARVKVVAGALASVRIAGWTGDAQRAEVTGLTTTGRTIALQNYGEVVEVSAIVGVGSRAGVDMSWGVRPVYGHFGLDLVGANGGAFRIESVRIEDITAAFVPSLLDWVDVRDFGAVGDGVTNDRSAFLAADQASRGGSVLVPEGNFFISGDLSISSRIRFRGRITTPAATRVAFLQSFDFPTYADAFGDETLGMQKALQALLGFTDHISLDLRGRRVDLDGPLMMSELAPNITGFSNRRVIQNGSIQAKPGPNWDTGRWSSVATYNPANPDVLTNVANVAAIEVGSRVVGNGVGREVYVNARNIAERTLTLSQPLFGGPATRTYTFERYRYLIDFSGMSQMDRLNFASIDFGCESIASGVMLCAKGEMIQFTDCYFTRPRDRGITSIGRGCQDLLVDNCQFLSNDMSVPAQQRTTIAINVNANDTKIRNNRFVRFAHFMVACGGGHIISGNHWFQGDGSGEGLRFAGLVLTQPNVQTTVNGNYIDNASIEWTNEHSAYPAFTGTEFSFGGLTLTGNTFLCSNTVPWFSWIVVKPYGPNHFIHGLNVVGNVFKALYGSITRIDRVDSSIADLDYNNMRNLQFEANTFNGIQTYVANPLMIQHTQNTAAATWTIPVIEGLPFQGWTKSVQSVVNETALTTSSGARQDVAPVVNVQVGASRRQISLSYGTALRGRVCLYVRMDRPQ</sequence>
<gene>
    <name evidence="3" type="ORF">SAMN05660710_01982</name>
</gene>
<evidence type="ECO:0000259" key="2">
    <source>
        <dbReference type="Pfam" id="PF12708"/>
    </source>
</evidence>
<dbReference type="EMBL" id="FMVT01000006">
    <property type="protein sequence ID" value="SCY58701.1"/>
    <property type="molecule type" value="Genomic_DNA"/>
</dbReference>
<feature type="signal peptide" evidence="1">
    <location>
        <begin position="1"/>
        <end position="17"/>
    </location>
</feature>
<accession>A0A1G5H4W5</accession>
<protein>
    <submittedName>
        <fullName evidence="3">Pectate lyase superfamily protein</fullName>
    </submittedName>
</protein>
<dbReference type="InterPro" id="IPR011050">
    <property type="entry name" value="Pectin_lyase_fold/virulence"/>
</dbReference>
<dbReference type="RefSeq" id="WP_090743315.1">
    <property type="nucleotide sequence ID" value="NZ_FMVT01000006.1"/>
</dbReference>
<dbReference type="InterPro" id="IPR012334">
    <property type="entry name" value="Pectin_lyas_fold"/>
</dbReference>
<dbReference type="Pfam" id="PF12708">
    <property type="entry name" value="Pect-lyase_RHGA_epim"/>
    <property type="match status" value="1"/>
</dbReference>
<dbReference type="OrthoDB" id="7749009at2"/>
<dbReference type="Gene3D" id="2.160.20.10">
    <property type="entry name" value="Single-stranded right-handed beta-helix, Pectin lyase-like"/>
    <property type="match status" value="1"/>
</dbReference>
<dbReference type="AlphaFoldDB" id="A0A1G5H4W5"/>
<feature type="chain" id="PRO_5011545428" evidence="1">
    <location>
        <begin position="18"/>
        <end position="764"/>
    </location>
</feature>
<dbReference type="GO" id="GO:0016829">
    <property type="term" value="F:lyase activity"/>
    <property type="evidence" value="ECO:0007669"/>
    <property type="project" value="UniProtKB-KW"/>
</dbReference>
<name>A0A1G5H4W5_9RHOB</name>
<reference evidence="3 4" key="1">
    <citation type="submission" date="2016-10" db="EMBL/GenBank/DDBJ databases">
        <authorList>
            <person name="de Groot N.N."/>
        </authorList>
    </citation>
    <scope>NUCLEOTIDE SEQUENCE [LARGE SCALE GENOMIC DNA]</scope>
    <source>
        <strain evidence="3 4">CGMCC 1.8925</strain>
    </source>
</reference>
<dbReference type="SUPFAM" id="SSF51126">
    <property type="entry name" value="Pectin lyase-like"/>
    <property type="match status" value="1"/>
</dbReference>
<proteinExistence type="predicted"/>
<keyword evidence="1" id="KW-0732">Signal</keyword>
<organism evidence="3 4">
    <name type="scientific">Paracoccus tibetensis</name>
    <dbReference type="NCBI Taxonomy" id="336292"/>
    <lineage>
        <taxon>Bacteria</taxon>
        <taxon>Pseudomonadati</taxon>
        <taxon>Pseudomonadota</taxon>
        <taxon>Alphaproteobacteria</taxon>
        <taxon>Rhodobacterales</taxon>
        <taxon>Paracoccaceae</taxon>
        <taxon>Paracoccus</taxon>
    </lineage>
</organism>
<feature type="domain" description="Rhamnogalacturonase A/B/Epimerase-like pectate lyase" evidence="2">
    <location>
        <begin position="188"/>
        <end position="249"/>
    </location>
</feature>
<dbReference type="STRING" id="336292.SAMN05660710_01982"/>
<dbReference type="Proteomes" id="UP000199502">
    <property type="component" value="Unassembled WGS sequence"/>
</dbReference>
<dbReference type="InterPro" id="IPR024535">
    <property type="entry name" value="RHGA/B-epi-like_pectate_lyase"/>
</dbReference>
<keyword evidence="4" id="KW-1185">Reference proteome</keyword>
<evidence type="ECO:0000313" key="4">
    <source>
        <dbReference type="Proteomes" id="UP000199502"/>
    </source>
</evidence>